<dbReference type="PANTHER" id="PTHR31896">
    <property type="entry name" value="FAMILY REGULATORY PROTEIN, PUTATIVE (AFU_ORTHOLOGUE AFUA_3G14730)-RELATED"/>
    <property type="match status" value="1"/>
</dbReference>
<dbReference type="AlphaFoldDB" id="A0A8S9JKU1"/>
<evidence type="ECO:0000313" key="2">
    <source>
        <dbReference type="EMBL" id="KAF2582152.1"/>
    </source>
</evidence>
<evidence type="ECO:0000313" key="3">
    <source>
        <dbReference type="Proteomes" id="UP000712281"/>
    </source>
</evidence>
<keyword evidence="1" id="KW-0808">Transferase</keyword>
<dbReference type="InterPro" id="IPR023213">
    <property type="entry name" value="CAT-like_dom_sf"/>
</dbReference>
<evidence type="ECO:0008006" key="4">
    <source>
        <dbReference type="Google" id="ProtNLM"/>
    </source>
</evidence>
<comment type="caution">
    <text evidence="2">The sequence shown here is derived from an EMBL/GenBank/DDBJ whole genome shotgun (WGS) entry which is preliminary data.</text>
</comment>
<protein>
    <recommendedName>
        <fullName evidence="4">Acetyltransferase</fullName>
    </recommendedName>
</protein>
<organism evidence="2 3">
    <name type="scientific">Brassica cretica</name>
    <name type="common">Mustard</name>
    <dbReference type="NCBI Taxonomy" id="69181"/>
    <lineage>
        <taxon>Eukaryota</taxon>
        <taxon>Viridiplantae</taxon>
        <taxon>Streptophyta</taxon>
        <taxon>Embryophyta</taxon>
        <taxon>Tracheophyta</taxon>
        <taxon>Spermatophyta</taxon>
        <taxon>Magnoliopsida</taxon>
        <taxon>eudicotyledons</taxon>
        <taxon>Gunneridae</taxon>
        <taxon>Pentapetalae</taxon>
        <taxon>rosids</taxon>
        <taxon>malvids</taxon>
        <taxon>Brassicales</taxon>
        <taxon>Brassicaceae</taxon>
        <taxon>Brassiceae</taxon>
        <taxon>Brassica</taxon>
    </lineage>
</organism>
<dbReference type="Proteomes" id="UP000712281">
    <property type="component" value="Unassembled WGS sequence"/>
</dbReference>
<name>A0A8S9JKU1_BRACR</name>
<dbReference type="GO" id="GO:0016740">
    <property type="term" value="F:transferase activity"/>
    <property type="evidence" value="ECO:0007669"/>
    <property type="project" value="UniProtKB-KW"/>
</dbReference>
<accession>A0A8S9JKU1</accession>
<sequence>MNHSVGDGSTFWNFFNSWSEIFNSQQDDNNFCLKNPQIFRQVSGPLCRLPYSPLDESIGQSESPDLKERMFHFSSETLRSLKSKANLDCGATMISSLQSLTAFIWRSITRARSLSNDQETTCRFAVGTRIRMDPPLPANHFGVYTSLASTTAKTGDLLENVLGWAASKLHQAVTEQSSEKIASEIDHWLKSPFVLQPDQFSEPNLVHMGSSPRFDKYGSQFGMGKAVAVRSGYNSKHDGKVSAYPGREGGGSIDLEVCLLPEFMEALESDQEFMSLVTELVDGVFIGLSMNHSIGDGCTFWHFFNSFSDIFTNLNNLFCLKNPPIFRQVSGPLCRLPYSPLDKSSISHQSESPVLKERMFHFSSETVRSLKSKANQDCNTTTCFVSRILQSFAKCLVLFAGFLTVHLISPPLVIKSQSRLFAADSRSRMDPPLPMNHVGFYVSATSTTAKNGDLLEKNGLGWAASKLHQAVTEHTGEKIASQIDRWLKSPPAAVHDPNVVHMGSSPRFDKYGCQFGMGKAVMAVSLTGRYQLTLGEKEVEA</sequence>
<dbReference type="InterPro" id="IPR051283">
    <property type="entry name" value="Sec_Metabolite_Acyltrans"/>
</dbReference>
<evidence type="ECO:0000256" key="1">
    <source>
        <dbReference type="ARBA" id="ARBA00022679"/>
    </source>
</evidence>
<dbReference type="Gene3D" id="3.30.559.10">
    <property type="entry name" value="Chloramphenicol acetyltransferase-like domain"/>
    <property type="match status" value="3"/>
</dbReference>
<proteinExistence type="predicted"/>
<dbReference type="PANTHER" id="PTHR31896:SF40">
    <property type="entry name" value="ANTHRANILATE N-HYDROXYCINNAMOYL_BENZOYLTRANSFERASE-LIKE PROTEIN-RELATED"/>
    <property type="match status" value="1"/>
</dbReference>
<dbReference type="EMBL" id="QGKW02001660">
    <property type="protein sequence ID" value="KAF2582152.1"/>
    <property type="molecule type" value="Genomic_DNA"/>
</dbReference>
<dbReference type="Pfam" id="PF02458">
    <property type="entry name" value="Transferase"/>
    <property type="match status" value="2"/>
</dbReference>
<gene>
    <name evidence="2" type="ORF">F2Q68_00000226</name>
</gene>
<reference evidence="2" key="1">
    <citation type="submission" date="2019-12" db="EMBL/GenBank/DDBJ databases">
        <title>Genome sequencing and annotation of Brassica cretica.</title>
        <authorList>
            <person name="Studholme D.J."/>
            <person name="Sarris P.F."/>
        </authorList>
    </citation>
    <scope>NUCLEOTIDE SEQUENCE</scope>
    <source>
        <strain evidence="2">PFS-001/15</strain>
        <tissue evidence="2">Leaf</tissue>
    </source>
</reference>